<evidence type="ECO:0000256" key="2">
    <source>
        <dbReference type="ARBA" id="ARBA00022475"/>
    </source>
</evidence>
<organism evidence="7 8">
    <name type="scientific">Pseudomonas putida S12</name>
    <dbReference type="NCBI Taxonomy" id="1215087"/>
    <lineage>
        <taxon>Bacteria</taxon>
        <taxon>Pseudomonadati</taxon>
        <taxon>Pseudomonadota</taxon>
        <taxon>Gammaproteobacteria</taxon>
        <taxon>Pseudomonadales</taxon>
        <taxon>Pseudomonadaceae</taxon>
        <taxon>Pseudomonas</taxon>
    </lineage>
</organism>
<dbReference type="InterPro" id="IPR002797">
    <property type="entry name" value="Polysacc_synth"/>
</dbReference>
<name>A0AA34RWW0_PSEPU</name>
<evidence type="ECO:0000313" key="7">
    <source>
        <dbReference type="EMBL" id="AJA14862.1"/>
    </source>
</evidence>
<dbReference type="EMBL" id="CP009974">
    <property type="protein sequence ID" value="AJA14862.1"/>
    <property type="molecule type" value="Genomic_DNA"/>
</dbReference>
<dbReference type="RefSeq" id="WP_014592018.1">
    <property type="nucleotide sequence ID" value="NZ_ALNR01000251.1"/>
</dbReference>
<feature type="transmembrane region" description="Helical" evidence="6">
    <location>
        <begin position="42"/>
        <end position="65"/>
    </location>
</feature>
<proteinExistence type="predicted"/>
<keyword evidence="5 6" id="KW-0472">Membrane</keyword>
<feature type="transmembrane region" description="Helical" evidence="6">
    <location>
        <begin position="164"/>
        <end position="183"/>
    </location>
</feature>
<dbReference type="Proteomes" id="UP000017753">
    <property type="component" value="Chromosome"/>
</dbReference>
<feature type="transmembrane region" description="Helical" evidence="6">
    <location>
        <begin position="310"/>
        <end position="330"/>
    </location>
</feature>
<evidence type="ECO:0000256" key="4">
    <source>
        <dbReference type="ARBA" id="ARBA00022989"/>
    </source>
</evidence>
<evidence type="ECO:0000256" key="5">
    <source>
        <dbReference type="ARBA" id="ARBA00023136"/>
    </source>
</evidence>
<dbReference type="AlphaFoldDB" id="A0AA34RWW0"/>
<dbReference type="PANTHER" id="PTHR30250">
    <property type="entry name" value="PST FAMILY PREDICTED COLANIC ACID TRANSPORTER"/>
    <property type="match status" value="1"/>
</dbReference>
<feature type="transmembrane region" description="Helical" evidence="6">
    <location>
        <begin position="407"/>
        <end position="426"/>
    </location>
</feature>
<accession>A0AA34RWW0</accession>
<evidence type="ECO:0000256" key="6">
    <source>
        <dbReference type="SAM" id="Phobius"/>
    </source>
</evidence>
<sequence>MKIANLSSLLLASFSGKLIYALASLVSLPVAAHVLGAEAVGLVGFFTTLLMVLMVLEGGLTSSVIQRLASIRGSRLIGRSHRPIFALINTYLLVFTLMGLVAALVIVMASPMLVSSWLKLTVIAEQQALYSLYCMAIFIGLNLPVMLLQGVFAGHELQQSLNKIYIPYSIMRTLGVLLVVSEVSRLNSVVGYFVVQVVVQFVYVLSLLLVLKRHGALGRARVHFKYLKHGIAFSRGVFLISLTSLITVQYDKVFMSGKLGLEEYAYYSLASTIAGFPYIFSTAFNAVLFPRFSSNLRLGQLDVIEKIFRAALVLFSLVMTIMCSAVFWFAQPVLLMLFEPFLANGMAIVLPWLLVGTALQSLLIIPFALQLAASWTSLSFRLNLVAVPVMLLALPTLVAHFGAVGGGYTWVLYNLFSLACTAYFTCRRFPWLKSAYRACLIAVLFTTALANGIFFLCSIWLSSGLAVLVVTCLSSAALCAVGLVVFRRHLAGLR</sequence>
<comment type="subcellular location">
    <subcellularLocation>
        <location evidence="1">Cell membrane</location>
        <topology evidence="1">Multi-pass membrane protein</topology>
    </subcellularLocation>
</comment>
<feature type="transmembrane region" description="Helical" evidence="6">
    <location>
        <begin position="130"/>
        <end position="152"/>
    </location>
</feature>
<keyword evidence="4 6" id="KW-1133">Transmembrane helix</keyword>
<gene>
    <name evidence="7" type="ORF">RPPX_16340</name>
</gene>
<evidence type="ECO:0008006" key="9">
    <source>
        <dbReference type="Google" id="ProtNLM"/>
    </source>
</evidence>
<evidence type="ECO:0000313" key="8">
    <source>
        <dbReference type="Proteomes" id="UP000017753"/>
    </source>
</evidence>
<protein>
    <recommendedName>
        <fullName evidence="9">Polysaccharide biosynthesis protein</fullName>
    </recommendedName>
</protein>
<feature type="transmembrane region" description="Helical" evidence="6">
    <location>
        <begin position="381"/>
        <end position="401"/>
    </location>
</feature>
<feature type="transmembrane region" description="Helical" evidence="6">
    <location>
        <begin position="232"/>
        <end position="250"/>
    </location>
</feature>
<evidence type="ECO:0000256" key="1">
    <source>
        <dbReference type="ARBA" id="ARBA00004651"/>
    </source>
</evidence>
<dbReference type="InterPro" id="IPR050833">
    <property type="entry name" value="Poly_Biosynth_Transport"/>
</dbReference>
<feature type="transmembrane region" description="Helical" evidence="6">
    <location>
        <begin position="438"/>
        <end position="461"/>
    </location>
</feature>
<dbReference type="Pfam" id="PF01943">
    <property type="entry name" value="Polysacc_synt"/>
    <property type="match status" value="1"/>
</dbReference>
<feature type="transmembrane region" description="Helical" evidence="6">
    <location>
        <begin position="86"/>
        <end position="110"/>
    </location>
</feature>
<keyword evidence="2" id="KW-1003">Cell membrane</keyword>
<reference evidence="7 8" key="1">
    <citation type="submission" date="2014-11" db="EMBL/GenBank/DDBJ databases">
        <title>Complete genome sequence of Pseudomonas putida S12 including megaplasmid pTTS12.</title>
        <authorList>
            <person name="Kuepper J."/>
            <person name="Ruijssenaars H.J."/>
            <person name="Blank L.M."/>
            <person name="de Winde J.H."/>
            <person name="Wierckx N."/>
        </authorList>
    </citation>
    <scope>NUCLEOTIDE SEQUENCE [LARGE SCALE GENOMIC DNA]</scope>
    <source>
        <strain evidence="7 8">S12</strain>
    </source>
</reference>
<feature type="transmembrane region" description="Helical" evidence="6">
    <location>
        <begin position="350"/>
        <end position="369"/>
    </location>
</feature>
<evidence type="ECO:0000256" key="3">
    <source>
        <dbReference type="ARBA" id="ARBA00022692"/>
    </source>
</evidence>
<feature type="transmembrane region" description="Helical" evidence="6">
    <location>
        <begin position="467"/>
        <end position="486"/>
    </location>
</feature>
<feature type="transmembrane region" description="Helical" evidence="6">
    <location>
        <begin position="265"/>
        <end position="289"/>
    </location>
</feature>
<feature type="transmembrane region" description="Helical" evidence="6">
    <location>
        <begin position="189"/>
        <end position="211"/>
    </location>
</feature>
<reference evidence="7 8" key="2">
    <citation type="submission" date="2014-11" db="EMBL/GenBank/DDBJ databases">
        <title>Draft genome sequence of the solvent-tolerant Pseudomonas putida S12 including megaplasmid pTTS12.</title>
        <authorList>
            <person name="Wierckx N."/>
            <person name="Nijkamp J."/>
            <person name="Ballerstedt H."/>
            <person name="Siezen R.J."/>
            <person name="Wels M."/>
            <person name="de Ridder D."/>
            <person name="de Winde J.H."/>
            <person name="Ruijssenaars H.J."/>
        </authorList>
    </citation>
    <scope>NUCLEOTIDE SEQUENCE [LARGE SCALE GENOMIC DNA]</scope>
    <source>
        <strain evidence="7 8">S12</strain>
    </source>
</reference>
<dbReference type="PANTHER" id="PTHR30250:SF26">
    <property type="entry name" value="PSMA PROTEIN"/>
    <property type="match status" value="1"/>
</dbReference>
<keyword evidence="3 6" id="KW-0812">Transmembrane</keyword>
<dbReference type="GO" id="GO:0005886">
    <property type="term" value="C:plasma membrane"/>
    <property type="evidence" value="ECO:0007669"/>
    <property type="project" value="UniProtKB-SubCell"/>
</dbReference>